<gene>
    <name evidence="1" type="ORF">NUW58_g533</name>
</gene>
<dbReference type="Proteomes" id="UP001143856">
    <property type="component" value="Unassembled WGS sequence"/>
</dbReference>
<organism evidence="1 2">
    <name type="scientific">Xylaria curta</name>
    <dbReference type="NCBI Taxonomy" id="42375"/>
    <lineage>
        <taxon>Eukaryota</taxon>
        <taxon>Fungi</taxon>
        <taxon>Dikarya</taxon>
        <taxon>Ascomycota</taxon>
        <taxon>Pezizomycotina</taxon>
        <taxon>Sordariomycetes</taxon>
        <taxon>Xylariomycetidae</taxon>
        <taxon>Xylariales</taxon>
        <taxon>Xylariaceae</taxon>
        <taxon>Xylaria</taxon>
    </lineage>
</organism>
<protein>
    <submittedName>
        <fullName evidence="1">Uncharacterized protein</fullName>
    </submittedName>
</protein>
<dbReference type="EMBL" id="JAPDGR010000046">
    <property type="protein sequence ID" value="KAJ2997810.1"/>
    <property type="molecule type" value="Genomic_DNA"/>
</dbReference>
<proteinExistence type="predicted"/>
<comment type="caution">
    <text evidence="1">The sequence shown here is derived from an EMBL/GenBank/DDBJ whole genome shotgun (WGS) entry which is preliminary data.</text>
</comment>
<sequence>MLDLRHSAWCPVVFGFVRGLSALIYWLHYKPTGYMIRVVGPPMHSKAGCPVCDKVSGLIIGRDEPPPDAESKLPVVGIFAEIRRSQDCDVCRFVAEKLGENPASDAYTDECPVAFWRWSAPNDFLFSFGPIEGETNCLTCDLDHHILTLVDLELADLDPDWIDLDRVRAWAKYCDTEHRGTCHCLTDWTCTPPPSLAPLLLVDVISKCLVEIPIDRVSDVRYAALSYVWGQLQNILETTQANEQNLRQENALTSPSYAALIPDTVRDAIELAYRLGIPYLWVDRLCIVQDDIDRKSPQLEQMSAIYANAYMTLVAADGDDANHGLRGTCPGVTSPRVLRSPLLTFPSAGKMFCVEPEFAPRGGLGEWKRRGWTFQERTLSNRNLVFQQGRVFWECRGAVWTEELVYGPPSLSTTSGGEGHISGDQTSGLQRRTPRNQNTKPSAYSITLSRWPDLHTYEILVRTYSELLLTFPSDGLRAFTGILNTLSRSFPGGMLYGMPEYFFDYALPDPGFSSWSWVGWAGGGINLTISPRMRQPITATRNMMSRDNIEIYPIINWQKTNLDTGVNEAINNSYHEAAKMRKDKSIPLPNGWSRVSTAQDGSIEEGFVHSGLLSDIFLWPLHIADYFLDIPTGSFQPTLRFRTSRAFLFVGARLRSAWEEKVWSVAANAVVPVVSIFHLHDSTGDWAGILISNGAEEISAASEKACEFIAVSGGISWKDGNDEQTILEEWAQVDVIESLLTYEFYNVLHIEWEQGVAYRKAVGRVWKTAWEQLDTSDIDVILG</sequence>
<accession>A0ACC1PRG7</accession>
<evidence type="ECO:0000313" key="2">
    <source>
        <dbReference type="Proteomes" id="UP001143856"/>
    </source>
</evidence>
<name>A0ACC1PRG7_9PEZI</name>
<evidence type="ECO:0000313" key="1">
    <source>
        <dbReference type="EMBL" id="KAJ2997810.1"/>
    </source>
</evidence>
<keyword evidence="2" id="KW-1185">Reference proteome</keyword>
<reference evidence="1" key="1">
    <citation type="submission" date="2022-10" db="EMBL/GenBank/DDBJ databases">
        <title>Genome Sequence of Xylaria curta.</title>
        <authorList>
            <person name="Buettner E."/>
        </authorList>
    </citation>
    <scope>NUCLEOTIDE SEQUENCE</scope>
    <source>
        <strain evidence="1">Babe10</strain>
    </source>
</reference>